<feature type="region of interest" description="Disordered" evidence="1">
    <location>
        <begin position="69"/>
        <end position="103"/>
    </location>
</feature>
<keyword evidence="2" id="KW-0378">Hydrolase</keyword>
<accession>A0AAU7CMV2</accession>
<protein>
    <submittedName>
        <fullName evidence="2">Exodeoxyribonuclease VII small subunit</fullName>
        <ecNumber evidence="2">3.1.11.6</ecNumber>
    </submittedName>
</protein>
<organism evidence="2">
    <name type="scientific">Singulisphaera sp. Ch08</name>
    <dbReference type="NCBI Taxonomy" id="3120278"/>
    <lineage>
        <taxon>Bacteria</taxon>
        <taxon>Pseudomonadati</taxon>
        <taxon>Planctomycetota</taxon>
        <taxon>Planctomycetia</taxon>
        <taxon>Isosphaerales</taxon>
        <taxon>Isosphaeraceae</taxon>
        <taxon>Singulisphaera</taxon>
    </lineage>
</organism>
<dbReference type="GO" id="GO:0008855">
    <property type="term" value="F:exodeoxyribonuclease VII activity"/>
    <property type="evidence" value="ECO:0007669"/>
    <property type="project" value="UniProtKB-EC"/>
</dbReference>
<reference evidence="2" key="1">
    <citation type="submission" date="2024-05" db="EMBL/GenBank/DDBJ databases">
        <title>Planctomycetes of the genus Singulisphaera possess chitinolytic capabilities.</title>
        <authorList>
            <person name="Ivanova A."/>
        </authorList>
    </citation>
    <scope>NUCLEOTIDE SEQUENCE</scope>
    <source>
        <strain evidence="2">Ch08T</strain>
    </source>
</reference>
<dbReference type="NCBIfam" id="NF045605">
    <property type="entry name" value="xseB_Acin_var"/>
    <property type="match status" value="1"/>
</dbReference>
<name>A0AAU7CMV2_9BACT</name>
<dbReference type="EC" id="3.1.11.6" evidence="2"/>
<gene>
    <name evidence="2" type="primary">xseB</name>
    <name evidence="2" type="ORF">V5E97_09455</name>
</gene>
<evidence type="ECO:0000256" key="1">
    <source>
        <dbReference type="SAM" id="MobiDB-lite"/>
    </source>
</evidence>
<sequence length="103" mass="11551">MSSDLDSTSFNKNYRVLKETADWLSGQNEPDIDQLVPKVEKAMKAYTICKDRLDKVQATLGQYFQPDGTVAETTVSGDGEGRVKKVRKATRPEPDRDDDDLLV</sequence>
<proteinExistence type="predicted"/>
<dbReference type="RefSeq" id="WP_406699091.1">
    <property type="nucleotide sequence ID" value="NZ_CP155447.1"/>
</dbReference>
<dbReference type="AlphaFoldDB" id="A0AAU7CMV2"/>
<evidence type="ECO:0000313" key="2">
    <source>
        <dbReference type="EMBL" id="XBH06242.1"/>
    </source>
</evidence>
<dbReference type="EMBL" id="CP155447">
    <property type="protein sequence ID" value="XBH06242.1"/>
    <property type="molecule type" value="Genomic_DNA"/>
</dbReference>